<dbReference type="PROSITE" id="PS00330">
    <property type="entry name" value="HEMOLYSIN_CALCIUM"/>
    <property type="match status" value="24"/>
</dbReference>
<dbReference type="PANTHER" id="PTHR38340">
    <property type="entry name" value="S-LAYER PROTEIN"/>
    <property type="match status" value="1"/>
</dbReference>
<protein>
    <submittedName>
        <fullName evidence="11">Ca2+-binding protein, RTX toxin-related</fullName>
    </submittedName>
</protein>
<dbReference type="Proteomes" id="UP000198606">
    <property type="component" value="Unassembled WGS sequence"/>
</dbReference>
<feature type="domain" description="Haemolysin-type calcium binding-related" evidence="10">
    <location>
        <begin position="925"/>
        <end position="967"/>
    </location>
</feature>
<dbReference type="InterPro" id="IPR050557">
    <property type="entry name" value="RTX_toxin/Mannuronan_C5-epim"/>
</dbReference>
<keyword evidence="7" id="KW-0843">Virulence</keyword>
<keyword evidence="6" id="KW-0106">Calcium</keyword>
<dbReference type="RefSeq" id="WP_090423744.1">
    <property type="nucleotide sequence ID" value="NZ_FNDG01000016.1"/>
</dbReference>
<evidence type="ECO:0000256" key="9">
    <source>
        <dbReference type="SAM" id="MobiDB-lite"/>
    </source>
</evidence>
<dbReference type="Gene3D" id="2.150.10.10">
    <property type="entry name" value="Serralysin-like metalloprotease, C-terminal"/>
    <property type="match status" value="10"/>
</dbReference>
<dbReference type="GO" id="GO:0090729">
    <property type="term" value="F:toxin activity"/>
    <property type="evidence" value="ECO:0007669"/>
    <property type="project" value="UniProtKB-KW"/>
</dbReference>
<dbReference type="InterPro" id="IPR011049">
    <property type="entry name" value="Serralysin-like_metalloprot_C"/>
</dbReference>
<dbReference type="GO" id="GO:0005509">
    <property type="term" value="F:calcium ion binding"/>
    <property type="evidence" value="ECO:0007669"/>
    <property type="project" value="InterPro"/>
</dbReference>
<evidence type="ECO:0000256" key="5">
    <source>
        <dbReference type="ARBA" id="ARBA00022737"/>
    </source>
</evidence>
<gene>
    <name evidence="11" type="ORF">SAMN05216588_116130</name>
</gene>
<evidence type="ECO:0000256" key="8">
    <source>
        <dbReference type="ARBA" id="ARBA00023136"/>
    </source>
</evidence>
<accession>A0A1G8KGG0</accession>
<dbReference type="InterPro" id="IPR001343">
    <property type="entry name" value="Hemolysn_Ca-bd"/>
</dbReference>
<evidence type="ECO:0000313" key="12">
    <source>
        <dbReference type="Proteomes" id="UP000198606"/>
    </source>
</evidence>
<organism evidence="11 12">
    <name type="scientific">Phytopseudomonas flavescens</name>
    <dbReference type="NCBI Taxonomy" id="29435"/>
    <lineage>
        <taxon>Bacteria</taxon>
        <taxon>Pseudomonadati</taxon>
        <taxon>Pseudomonadota</taxon>
        <taxon>Gammaproteobacteria</taxon>
        <taxon>Pseudomonadales</taxon>
        <taxon>Pseudomonadaceae</taxon>
        <taxon>Phytopseudomonas</taxon>
    </lineage>
</organism>
<evidence type="ECO:0000256" key="6">
    <source>
        <dbReference type="ARBA" id="ARBA00022837"/>
    </source>
</evidence>
<keyword evidence="5" id="KW-0677">Repeat</keyword>
<feature type="domain" description="Haemolysin-type calcium binding-related" evidence="10">
    <location>
        <begin position="1239"/>
        <end position="1281"/>
    </location>
</feature>
<evidence type="ECO:0000256" key="3">
    <source>
        <dbReference type="ARBA" id="ARBA00022525"/>
    </source>
</evidence>
<evidence type="ECO:0000256" key="7">
    <source>
        <dbReference type="ARBA" id="ARBA00023026"/>
    </source>
</evidence>
<reference evidence="11 12" key="1">
    <citation type="submission" date="2016-10" db="EMBL/GenBank/DDBJ databases">
        <authorList>
            <person name="de Groot N.N."/>
        </authorList>
    </citation>
    <scope>NUCLEOTIDE SEQUENCE [LARGE SCALE GENOMIC DNA]</scope>
    <source>
        <strain evidence="11 12">LMG 18387</strain>
    </source>
</reference>
<dbReference type="GO" id="GO:0016020">
    <property type="term" value="C:membrane"/>
    <property type="evidence" value="ECO:0007669"/>
    <property type="project" value="UniProtKB-SubCell"/>
</dbReference>
<evidence type="ECO:0000256" key="4">
    <source>
        <dbReference type="ARBA" id="ARBA00022656"/>
    </source>
</evidence>
<comment type="subcellular location">
    <subcellularLocation>
        <location evidence="1">Membrane</location>
    </subcellularLocation>
    <subcellularLocation>
        <location evidence="2">Secreted</location>
    </subcellularLocation>
</comment>
<feature type="domain" description="Haemolysin-type calcium binding-related" evidence="10">
    <location>
        <begin position="1068"/>
        <end position="1105"/>
    </location>
</feature>
<dbReference type="InterPro" id="IPR018511">
    <property type="entry name" value="Hemolysin-typ_Ca-bd_CS"/>
</dbReference>
<dbReference type="InterPro" id="IPR003995">
    <property type="entry name" value="RTX_toxin_determinant-A"/>
</dbReference>
<dbReference type="GO" id="GO:0005576">
    <property type="term" value="C:extracellular region"/>
    <property type="evidence" value="ECO:0007669"/>
    <property type="project" value="UniProtKB-SubCell"/>
</dbReference>
<dbReference type="PANTHER" id="PTHR38340:SF1">
    <property type="entry name" value="S-LAYER PROTEIN"/>
    <property type="match status" value="1"/>
</dbReference>
<evidence type="ECO:0000256" key="2">
    <source>
        <dbReference type="ARBA" id="ARBA00004613"/>
    </source>
</evidence>
<feature type="domain" description="Haemolysin-type calcium binding-related" evidence="10">
    <location>
        <begin position="257"/>
        <end position="292"/>
    </location>
</feature>
<dbReference type="PRINTS" id="PR01488">
    <property type="entry name" value="RTXTOXINA"/>
</dbReference>
<dbReference type="STRING" id="29435.SAMN05216588_116130"/>
<dbReference type="Pfam" id="PF00353">
    <property type="entry name" value="HemolysinCabind"/>
    <property type="match status" value="18"/>
</dbReference>
<feature type="domain" description="Haemolysin-type calcium binding-related" evidence="10">
    <location>
        <begin position="1547"/>
        <end position="1582"/>
    </location>
</feature>
<evidence type="ECO:0000256" key="1">
    <source>
        <dbReference type="ARBA" id="ARBA00004370"/>
    </source>
</evidence>
<feature type="domain" description="Haemolysin-type calcium binding-related" evidence="10">
    <location>
        <begin position="99"/>
        <end position="136"/>
    </location>
</feature>
<keyword evidence="4" id="KW-0800">Toxin</keyword>
<keyword evidence="8" id="KW-0472">Membrane</keyword>
<name>A0A1G8KGG0_9GAMM</name>
<feature type="domain" description="Haemolysin-type calcium binding-related" evidence="10">
    <location>
        <begin position="1385"/>
        <end position="1424"/>
    </location>
</feature>
<dbReference type="Pfam" id="PF06594">
    <property type="entry name" value="HCBP_related"/>
    <property type="match status" value="8"/>
</dbReference>
<proteinExistence type="predicted"/>
<sequence>MDIQGTNGNDTLVGSDVADQILGLGGDDLLIGGAGFDTLSGGLGNDTLRGGQGADTYRFGRGSGRDVIDDAGGDGFINRLEFDVGIMPADVNCRRIDNDLVLSLVNSNDQVIVRNYFSSTGLPEITEIVFANGLHWPPYEVRMRVENASQGMLLVGTSGADVLLGGTAADTLEGGAGDDLLNGGSGDDLLLGGDGNDTLVSVLGFDTLVGGQGNDTYRLVADWGQVLIDEQASGGFDVIELFDVPSISMQLQRVGNDLILLRRDTSDRVTISNYFATGADGQVAIKEIRFSDQSWNRTHVLNLLSVGTPYNDNLTGTDAPDNLFGGMGDDQLSGLAGNDRLEGGAGNDTLYGGAGDDTLDGGEGNDWLEGGEGHDQLIGGMGNDTLYGGAGSDTLYGGDGDDWLEGGEGYDQLIGGMGNDTYVIGQSYTSIVENNNGGIDTVRSGMTHMLGYAVENLVLTGNAHIDGNGNELDNEITGNAGNNRLKGETGNDRLHGLDGNDTLEGGAGNDSLYGGSGDDELIGGDGDDWLDGGDGLNRLVGGLGNDTYIIDQDRYSIHESSDGGVDTVRSRISFGLGYALENLALTGAENIDGFGNELNNEIVGNAGNNKLEGRAGNDYLDGGAGNDQLSGGVGNDTYFFSRGWGQDTIADNGNGLDVIRFATGILPSDIQALHQSGDLILNLKGSTDSIRVVGYFLNNGTGSNAIEEIRFANGQLWSFGQVRALALRGENGDDLLNGFNSADTLDGGAGNDTLNGAEGNDLLIGGAGDDVLNGGTGNDTLRGGLGNDTYVIDSLGDVVQENPNEGIDTIESSLSITSALNANIENLRLIGNGNLTGIGNSANNLITGNQGANYLIGNAGNDTLSGEGGNDTLEGGIGNDVYRFARGWGADTVQNYESFSNGLDAIEFAADIQPSDIRTSRSGGNLVLSLNGSADRITVTNYFQNDGATSFAVDEIRFANGTRWSISTIKAMVLQGTSGNDMLTGYASADSISGGAGNDVIAAGIGDDRLVGGAGNDQLQGSSGNDLYTFARGWGQDVIEDTGGVLDVIEFAAGITPGDIIVSHDGDDLLLKLLGSTDSIRVVDYFAAEGTGTVEQIRFVDGTQWLPEQLRSQVLLGDTGNDNLVGFASADLLNGQAGNDSLFGLAGNDTLYGGAGNDLLDGGDGDDLLSGDTGADTLIGGAGNDTLSGGVGNDTYVFERGWGQDTLTNFDSSAGKHDAIEFGMGISPSDVVVRKSGSDLQLTIKDSADQITITNALTGGWSATNIVDEVRFADGTVWSSEQLRTQSIQGGDGNDFLSGYNADDLIVGGLGNDSLSALGGNDTLDGGPGNDNLQGGYGNDVYFFARGWGQDTIADVDVASGSADAIVFGEGITPEDIVFSHADGNLNLQLKGSTDSISVYGYFRYDTHVIEEIRFADGSVVTYQQLSQSFLTGGDGNDIRTGFPLNDLLSGGLGNDTLRGVHGNDTLLGGAGDDWLHGGFGDDLLQGGAGNDTLTGGADSDTYLFGRSDGQDTIINSEASADSLDTLLFGEDISVEQLWFRQSGDNLDVSLVGGTERVTLSNWYSGSAYQLDQFKSADGKTLLDSQVQGLVDAMAAFGVPAGAESNLTTAQRDELNLVIAANWQ</sequence>
<dbReference type="InterPro" id="IPR010566">
    <property type="entry name" value="Haemolys_ca-bd"/>
</dbReference>
<dbReference type="PRINTS" id="PR00313">
    <property type="entry name" value="CABNDNGRPT"/>
</dbReference>
<evidence type="ECO:0000313" key="11">
    <source>
        <dbReference type="EMBL" id="SDI42496.1"/>
    </source>
</evidence>
<keyword evidence="3" id="KW-0964">Secreted</keyword>
<dbReference type="SUPFAM" id="SSF51120">
    <property type="entry name" value="beta-Roll"/>
    <property type="match status" value="12"/>
</dbReference>
<feature type="region of interest" description="Disordered" evidence="9">
    <location>
        <begin position="497"/>
        <end position="516"/>
    </location>
</feature>
<feature type="domain" description="Haemolysin-type calcium binding-related" evidence="10">
    <location>
        <begin position="678"/>
        <end position="718"/>
    </location>
</feature>
<evidence type="ECO:0000259" key="10">
    <source>
        <dbReference type="Pfam" id="PF06594"/>
    </source>
</evidence>
<dbReference type="EMBL" id="FNDG01000016">
    <property type="protein sequence ID" value="SDI42496.1"/>
    <property type="molecule type" value="Genomic_DNA"/>
</dbReference>